<dbReference type="InterPro" id="IPR036513">
    <property type="entry name" value="STAS_dom_sf"/>
</dbReference>
<organism evidence="2">
    <name type="scientific">Singulisphaera sp. Ch08</name>
    <dbReference type="NCBI Taxonomy" id="3120278"/>
    <lineage>
        <taxon>Bacteria</taxon>
        <taxon>Pseudomonadati</taxon>
        <taxon>Planctomycetota</taxon>
        <taxon>Planctomycetia</taxon>
        <taxon>Isosphaerales</taxon>
        <taxon>Isosphaeraceae</taxon>
        <taxon>Singulisphaera</taxon>
    </lineage>
</organism>
<dbReference type="SUPFAM" id="SSF52091">
    <property type="entry name" value="SpoIIaa-like"/>
    <property type="match status" value="1"/>
</dbReference>
<dbReference type="EMBL" id="CP155447">
    <property type="protein sequence ID" value="XBH05442.1"/>
    <property type="molecule type" value="Genomic_DNA"/>
</dbReference>
<accession>A0AAU7CJZ3</accession>
<evidence type="ECO:0000313" key="2">
    <source>
        <dbReference type="EMBL" id="XBH05442.1"/>
    </source>
</evidence>
<proteinExistence type="predicted"/>
<gene>
    <name evidence="2" type="ORF">V5E97_05335</name>
</gene>
<name>A0AAU7CJZ3_9BACT</name>
<dbReference type="CDD" id="cd07043">
    <property type="entry name" value="STAS_anti-anti-sigma_factors"/>
    <property type="match status" value="1"/>
</dbReference>
<dbReference type="RefSeq" id="WP_406698262.1">
    <property type="nucleotide sequence ID" value="NZ_CP155447.1"/>
</dbReference>
<dbReference type="InterPro" id="IPR002645">
    <property type="entry name" value="STAS_dom"/>
</dbReference>
<dbReference type="Gene3D" id="3.30.750.24">
    <property type="entry name" value="STAS domain"/>
    <property type="match status" value="1"/>
</dbReference>
<dbReference type="AlphaFoldDB" id="A0AAU7CJZ3"/>
<dbReference type="Pfam" id="PF01740">
    <property type="entry name" value="STAS"/>
    <property type="match status" value="1"/>
</dbReference>
<evidence type="ECO:0000259" key="1">
    <source>
        <dbReference type="PROSITE" id="PS50801"/>
    </source>
</evidence>
<sequence length="116" mass="13239">MPLNIHMEGDLAILSNFGQLLNDPKHFDASRDIKELLDQGCRNVVLDLRGVREMGATSMGLLTTLTRLVRQQGGEVVLANANHGTKDFIEMMRMDAYWDLFDSLQEAKTFYRRVPR</sequence>
<dbReference type="PROSITE" id="PS50801">
    <property type="entry name" value="STAS"/>
    <property type="match status" value="1"/>
</dbReference>
<feature type="domain" description="STAS" evidence="1">
    <location>
        <begin position="31"/>
        <end position="111"/>
    </location>
</feature>
<reference evidence="2" key="1">
    <citation type="submission" date="2024-05" db="EMBL/GenBank/DDBJ databases">
        <title>Planctomycetes of the genus Singulisphaera possess chitinolytic capabilities.</title>
        <authorList>
            <person name="Ivanova A."/>
        </authorList>
    </citation>
    <scope>NUCLEOTIDE SEQUENCE</scope>
    <source>
        <strain evidence="2">Ch08T</strain>
    </source>
</reference>
<protein>
    <submittedName>
        <fullName evidence="2">STAS domain-containing protein</fullName>
    </submittedName>
</protein>